<dbReference type="Gene3D" id="3.30.1490.10">
    <property type="match status" value="1"/>
</dbReference>
<accession>A0A1F6P1G1</accession>
<gene>
    <name evidence="5" type="primary">rpsH</name>
    <name evidence="7" type="ORF">A2537_03250</name>
</gene>
<dbReference type="GO" id="GO:0019843">
    <property type="term" value="F:rRNA binding"/>
    <property type="evidence" value="ECO:0007669"/>
    <property type="project" value="UniProtKB-UniRule"/>
</dbReference>
<dbReference type="GO" id="GO:0006412">
    <property type="term" value="P:translation"/>
    <property type="evidence" value="ECO:0007669"/>
    <property type="project" value="UniProtKB-UniRule"/>
</dbReference>
<dbReference type="SUPFAM" id="SSF56047">
    <property type="entry name" value="Ribosomal protein S8"/>
    <property type="match status" value="1"/>
</dbReference>
<sequence>MTDPIADMLTRIRNAYHVRKHEATFPYSKLKMKICEILVREGYLEKAQPNEDKFPQIVATLKYSGRKAALESITRISKPGSRYYIQADAIKKVLNGYGIAVLSTSKGIMTGKEAREAKLGGELICEVY</sequence>
<evidence type="ECO:0000313" key="7">
    <source>
        <dbReference type="EMBL" id="OGH90006.1"/>
    </source>
</evidence>
<reference evidence="7 8" key="1">
    <citation type="journal article" date="2016" name="Nat. Commun.">
        <title>Thousands of microbial genomes shed light on interconnected biogeochemical processes in an aquifer system.</title>
        <authorList>
            <person name="Anantharaman K."/>
            <person name="Brown C.T."/>
            <person name="Hug L.A."/>
            <person name="Sharon I."/>
            <person name="Castelle C.J."/>
            <person name="Probst A.J."/>
            <person name="Thomas B.C."/>
            <person name="Singh A."/>
            <person name="Wilkins M.J."/>
            <person name="Karaoz U."/>
            <person name="Brodie E.L."/>
            <person name="Williams K.H."/>
            <person name="Hubbard S.S."/>
            <person name="Banfield J.F."/>
        </authorList>
    </citation>
    <scope>NUCLEOTIDE SEQUENCE [LARGE SCALE GENOMIC DNA]</scope>
</reference>
<keyword evidence="3 5" id="KW-0687">Ribonucleoprotein</keyword>
<comment type="caution">
    <text evidence="7">The sequence shown here is derived from an EMBL/GenBank/DDBJ whole genome shotgun (WGS) entry which is preliminary data.</text>
</comment>
<dbReference type="Pfam" id="PF00410">
    <property type="entry name" value="Ribosomal_S8"/>
    <property type="match status" value="1"/>
</dbReference>
<evidence type="ECO:0000256" key="3">
    <source>
        <dbReference type="ARBA" id="ARBA00023274"/>
    </source>
</evidence>
<dbReference type="InterPro" id="IPR047863">
    <property type="entry name" value="Ribosomal_uS8_CS"/>
</dbReference>
<evidence type="ECO:0000256" key="5">
    <source>
        <dbReference type="HAMAP-Rule" id="MF_01302"/>
    </source>
</evidence>
<dbReference type="EMBL" id="MFRC01000012">
    <property type="protein sequence ID" value="OGH90006.1"/>
    <property type="molecule type" value="Genomic_DNA"/>
</dbReference>
<dbReference type="NCBIfam" id="NF001109">
    <property type="entry name" value="PRK00136.1"/>
    <property type="match status" value="1"/>
</dbReference>
<dbReference type="InterPro" id="IPR000630">
    <property type="entry name" value="Ribosomal_uS8"/>
</dbReference>
<organism evidence="7 8">
    <name type="scientific">Candidatus Magasanikbacteria bacterium RIFOXYD2_FULL_36_9</name>
    <dbReference type="NCBI Taxonomy" id="1798707"/>
    <lineage>
        <taxon>Bacteria</taxon>
        <taxon>Candidatus Magasanikiibacteriota</taxon>
    </lineage>
</organism>
<keyword evidence="5" id="KW-0694">RNA-binding</keyword>
<evidence type="ECO:0000313" key="8">
    <source>
        <dbReference type="Proteomes" id="UP000178490"/>
    </source>
</evidence>
<keyword evidence="2 5" id="KW-0689">Ribosomal protein</keyword>
<name>A0A1F6P1G1_9BACT</name>
<dbReference type="Proteomes" id="UP000178490">
    <property type="component" value="Unassembled WGS sequence"/>
</dbReference>
<dbReference type="PROSITE" id="PS00053">
    <property type="entry name" value="RIBOSOMAL_S8"/>
    <property type="match status" value="1"/>
</dbReference>
<dbReference type="GO" id="GO:0003735">
    <property type="term" value="F:structural constituent of ribosome"/>
    <property type="evidence" value="ECO:0007669"/>
    <property type="project" value="InterPro"/>
</dbReference>
<proteinExistence type="inferred from homology"/>
<dbReference type="AlphaFoldDB" id="A0A1F6P1G1"/>
<dbReference type="FunFam" id="3.30.1490.10:FF:000001">
    <property type="entry name" value="30S ribosomal protein S8"/>
    <property type="match status" value="1"/>
</dbReference>
<dbReference type="Gene3D" id="3.30.1370.30">
    <property type="match status" value="1"/>
</dbReference>
<dbReference type="GO" id="GO:1990904">
    <property type="term" value="C:ribonucleoprotein complex"/>
    <property type="evidence" value="ECO:0007669"/>
    <property type="project" value="UniProtKB-KW"/>
</dbReference>
<comment type="similarity">
    <text evidence="1 5 6">Belongs to the universal ribosomal protein uS8 family.</text>
</comment>
<evidence type="ECO:0000256" key="1">
    <source>
        <dbReference type="ARBA" id="ARBA00006471"/>
    </source>
</evidence>
<comment type="subunit">
    <text evidence="5">Part of the 30S ribosomal subunit. Contacts proteins S5 and S12.</text>
</comment>
<keyword evidence="5" id="KW-0699">rRNA-binding</keyword>
<dbReference type="GO" id="GO:0005737">
    <property type="term" value="C:cytoplasm"/>
    <property type="evidence" value="ECO:0007669"/>
    <property type="project" value="UniProtKB-ARBA"/>
</dbReference>
<evidence type="ECO:0000256" key="2">
    <source>
        <dbReference type="ARBA" id="ARBA00022980"/>
    </source>
</evidence>
<evidence type="ECO:0000256" key="4">
    <source>
        <dbReference type="ARBA" id="ARBA00035258"/>
    </source>
</evidence>
<dbReference type="InterPro" id="IPR035987">
    <property type="entry name" value="Ribosomal_uS8_sf"/>
</dbReference>
<dbReference type="PANTHER" id="PTHR11758">
    <property type="entry name" value="40S RIBOSOMAL PROTEIN S15A"/>
    <property type="match status" value="1"/>
</dbReference>
<dbReference type="GO" id="GO:0005840">
    <property type="term" value="C:ribosome"/>
    <property type="evidence" value="ECO:0007669"/>
    <property type="project" value="UniProtKB-KW"/>
</dbReference>
<dbReference type="HAMAP" id="MF_01302_B">
    <property type="entry name" value="Ribosomal_uS8_B"/>
    <property type="match status" value="1"/>
</dbReference>
<evidence type="ECO:0000256" key="6">
    <source>
        <dbReference type="RuleBase" id="RU003660"/>
    </source>
</evidence>
<comment type="function">
    <text evidence="5">One of the primary rRNA binding proteins, it binds directly to 16S rRNA central domain where it helps coordinate assembly of the platform of the 30S subunit.</text>
</comment>
<protein>
    <recommendedName>
        <fullName evidence="4 5">Small ribosomal subunit protein uS8</fullName>
    </recommendedName>
</protein>